<feature type="domain" description="Aminoacyl-tRNA synthetase class Ia" evidence="10">
    <location>
        <begin position="22"/>
        <end position="561"/>
    </location>
</feature>
<dbReference type="InterPro" id="IPR002303">
    <property type="entry name" value="Valyl-tRNA_ligase"/>
</dbReference>
<dbReference type="Gene3D" id="1.10.730.10">
    <property type="entry name" value="Isoleucyl-tRNA Synthetase, Domain 1"/>
    <property type="match status" value="1"/>
</dbReference>
<dbReference type="NCBIfam" id="TIGR00422">
    <property type="entry name" value="valS"/>
    <property type="match status" value="1"/>
</dbReference>
<dbReference type="PANTHER" id="PTHR11946">
    <property type="entry name" value="VALYL-TRNA SYNTHETASES"/>
    <property type="match status" value="1"/>
</dbReference>
<dbReference type="EMBL" id="CP101620">
    <property type="protein sequence ID" value="UTY38692.1"/>
    <property type="molecule type" value="Genomic_DNA"/>
</dbReference>
<dbReference type="InterPro" id="IPR033705">
    <property type="entry name" value="Anticodon_Ia_Val"/>
</dbReference>
<comment type="function">
    <text evidence="9">Catalyzes the attachment of valine to tRNA(Val). As ValRS can inadvertently accommodate and process structurally similar amino acids such as threonine, to avoid such errors, it has a 'posttransfer' editing activity that hydrolyzes mischarged Thr-tRNA(Val) in a tRNA-dependent manner.</text>
</comment>
<dbReference type="InterPro" id="IPR037118">
    <property type="entry name" value="Val-tRNA_synth_C_sf"/>
</dbReference>
<dbReference type="Pfam" id="PF00133">
    <property type="entry name" value="tRNA-synt_1"/>
    <property type="match status" value="1"/>
</dbReference>
<evidence type="ECO:0000256" key="6">
    <source>
        <dbReference type="ARBA" id="ARBA00023054"/>
    </source>
</evidence>
<comment type="subcellular location">
    <subcellularLocation>
        <location evidence="9">Cytoplasm</location>
    </subcellularLocation>
</comment>
<dbReference type="HAMAP" id="MF_02004">
    <property type="entry name" value="Val_tRNA_synth_type1"/>
    <property type="match status" value="1"/>
</dbReference>
<dbReference type="InterPro" id="IPR010978">
    <property type="entry name" value="tRNA-bd_arm"/>
</dbReference>
<evidence type="ECO:0000259" key="10">
    <source>
        <dbReference type="Pfam" id="PF00133"/>
    </source>
</evidence>
<gene>
    <name evidence="9" type="primary">valS</name>
    <name evidence="13" type="ORF">NMU03_13930</name>
</gene>
<dbReference type="GO" id="GO:0004832">
    <property type="term" value="F:valine-tRNA ligase activity"/>
    <property type="evidence" value="ECO:0007669"/>
    <property type="project" value="UniProtKB-EC"/>
</dbReference>
<evidence type="ECO:0000256" key="8">
    <source>
        <dbReference type="ARBA" id="ARBA00047552"/>
    </source>
</evidence>
<dbReference type="InterPro" id="IPR001412">
    <property type="entry name" value="aa-tRNA-synth_I_CS"/>
</dbReference>
<sequence>MKIMKKELATKYNHKTVEEGKYRTWLDHHYFEAGDTSKKPYSIVIPPPNVTGKLHLGHAWDTTLQDMIIRYKRMQGYDALWLPGMDHAGIATQAKVEARLREDGISRYDLGREKFLEKAWSWKEEYASIIRSQWEKLGLSLDYTKERFTLDEGLSEAVKTVFVILYEKGYIYQGERIINWDPVQRTALSNIEVIHKEIEGHMYYFNYEVVETGENLIIATTRPETMFADQAIFVHPDDERYQHLVGKHAINPANGESLPIMADSYIDMSFGTAVMKCTPAHDPNDFALAKKYHLAMPKCMNDDGTMNEMAGPYQGMDRFECREALVNDFRQRGVVDHIEKHMHQVGHSERSNAIVEPYLSKQWFVKMKPLANAALENQMKDSKVSFVPPRFEKTFKQWMENIEDWCISRQLWWGHQIPAWYHKETGEIYVGKNPPADIENWKQDEDVLDTWFSSALWPFSTMGWPNTESELYKRYFPTNTLVTGYDIIFFWVSRMIFQSLEFTGQRPFQNVLIHGLIRDEQGRKMSKSLGNGVDPMDVIEQYGADTLRFFLTTNSAPGMDLRYIPEKLDASWNFINKIWNSARFVLMNIDDDMSYQDLSFEHLNLADQWILNRLNEVITSVDENMDKFEFVNVGSELYNFIWDDFCSWYIELSKVHLNSEDMNEKQATQNTLVYVLNAIVRLLHPFMPFVTEEIYQSIPHLESSICIAKWPTVNQAFNNTMIQDQFVYLIDIIKGIRNLRAQYVIKNAIEITYSIQTQDGQLESLLENLSPYIYKLCHARCFGYNVETSSNVATEMIKGGNALIIELGDYIDLEAEKKKMEDEIQKLASEIKRCESMLSNPNFVSKAPAQKVEQERKKLADYQSKYNTMKEKLELM</sequence>
<keyword evidence="1 9" id="KW-0963">Cytoplasm</keyword>
<evidence type="ECO:0000256" key="4">
    <source>
        <dbReference type="ARBA" id="ARBA00022840"/>
    </source>
</evidence>
<comment type="similarity">
    <text evidence="9">Belongs to the class-I aminoacyl-tRNA synthetase family. ValS type 1 subfamily.</text>
</comment>
<protein>
    <recommendedName>
        <fullName evidence="9">Valine--tRNA ligase</fullName>
        <ecNumber evidence="9">6.1.1.9</ecNumber>
    </recommendedName>
    <alternativeName>
        <fullName evidence="9">Valyl-tRNA synthetase</fullName>
        <shortName evidence="9">ValRS</shortName>
    </alternativeName>
</protein>
<dbReference type="SUPFAM" id="SSF50677">
    <property type="entry name" value="ValRS/IleRS/LeuRS editing domain"/>
    <property type="match status" value="1"/>
</dbReference>
<evidence type="ECO:0000256" key="7">
    <source>
        <dbReference type="ARBA" id="ARBA00023146"/>
    </source>
</evidence>
<evidence type="ECO:0000256" key="9">
    <source>
        <dbReference type="HAMAP-Rule" id="MF_02004"/>
    </source>
</evidence>
<dbReference type="EC" id="6.1.1.9" evidence="9"/>
<evidence type="ECO:0000256" key="3">
    <source>
        <dbReference type="ARBA" id="ARBA00022741"/>
    </source>
</evidence>
<dbReference type="CDD" id="cd00817">
    <property type="entry name" value="ValRS_core"/>
    <property type="match status" value="1"/>
</dbReference>
<feature type="domain" description="Valyl-tRNA synthetase tRNA-binding arm" evidence="12">
    <location>
        <begin position="812"/>
        <end position="874"/>
    </location>
</feature>
<dbReference type="Proteomes" id="UP001060112">
    <property type="component" value="Chromosome"/>
</dbReference>
<dbReference type="Pfam" id="PF10458">
    <property type="entry name" value="Val_tRNA-synt_C"/>
    <property type="match status" value="1"/>
</dbReference>
<dbReference type="InterPro" id="IPR013155">
    <property type="entry name" value="M/V/L/I-tRNA-synth_anticd-bd"/>
</dbReference>
<feature type="short sequence motif" description="'HIGH' region" evidence="9">
    <location>
        <begin position="48"/>
        <end position="58"/>
    </location>
</feature>
<organism evidence="13 14">
    <name type="scientific">Allocoprobacillus halotolerans</name>
    <dbReference type="NCBI Taxonomy" id="2944914"/>
    <lineage>
        <taxon>Bacteria</taxon>
        <taxon>Bacillati</taxon>
        <taxon>Bacillota</taxon>
        <taxon>Erysipelotrichia</taxon>
        <taxon>Erysipelotrichales</taxon>
        <taxon>Erysipelotrichaceae</taxon>
        <taxon>Allocoprobacillus</taxon>
    </lineage>
</organism>
<keyword evidence="14" id="KW-1185">Reference proteome</keyword>
<keyword evidence="5 9" id="KW-0648">Protein biosynthesis</keyword>
<reference evidence="13" key="1">
    <citation type="submission" date="2022-07" db="EMBL/GenBank/DDBJ databases">
        <title>Faecal culturing of patients with breast cancer.</title>
        <authorList>
            <person name="Teng N.M.Y."/>
            <person name="Kiu R."/>
            <person name="Evans R."/>
            <person name="Baker D.J."/>
            <person name="Zenner C."/>
            <person name="Robinson S.D."/>
            <person name="Hall L.J."/>
        </authorList>
    </citation>
    <scope>NUCLEOTIDE SEQUENCE</scope>
    <source>
        <strain evidence="13">LH1062</strain>
    </source>
</reference>
<evidence type="ECO:0000259" key="12">
    <source>
        <dbReference type="Pfam" id="PF10458"/>
    </source>
</evidence>
<dbReference type="Gene3D" id="1.10.287.380">
    <property type="entry name" value="Valyl-tRNA synthetase, C-terminal domain"/>
    <property type="match status" value="1"/>
</dbReference>
<feature type="coiled-coil region" evidence="9">
    <location>
        <begin position="810"/>
        <end position="872"/>
    </location>
</feature>
<dbReference type="Pfam" id="PF08264">
    <property type="entry name" value="Anticodon_1"/>
    <property type="match status" value="1"/>
</dbReference>
<comment type="catalytic activity">
    <reaction evidence="8 9">
        <text>tRNA(Val) + L-valine + ATP = L-valyl-tRNA(Val) + AMP + diphosphate</text>
        <dbReference type="Rhea" id="RHEA:10704"/>
        <dbReference type="Rhea" id="RHEA-COMP:9672"/>
        <dbReference type="Rhea" id="RHEA-COMP:9708"/>
        <dbReference type="ChEBI" id="CHEBI:30616"/>
        <dbReference type="ChEBI" id="CHEBI:33019"/>
        <dbReference type="ChEBI" id="CHEBI:57762"/>
        <dbReference type="ChEBI" id="CHEBI:78442"/>
        <dbReference type="ChEBI" id="CHEBI:78537"/>
        <dbReference type="ChEBI" id="CHEBI:456215"/>
        <dbReference type="EC" id="6.1.1.9"/>
    </reaction>
</comment>
<dbReference type="Gene3D" id="3.40.50.620">
    <property type="entry name" value="HUPs"/>
    <property type="match status" value="2"/>
</dbReference>
<feature type="short sequence motif" description="'KMSKS' region" evidence="9">
    <location>
        <begin position="524"/>
        <end position="528"/>
    </location>
</feature>
<dbReference type="SUPFAM" id="SSF46589">
    <property type="entry name" value="tRNA-binding arm"/>
    <property type="match status" value="1"/>
</dbReference>
<accession>A0ABY5I1Q4</accession>
<comment type="domain">
    <text evidence="9">The C-terminal coiled-coil domain is crucial for aminoacylation activity.</text>
</comment>
<keyword evidence="2 9" id="KW-0436">Ligase</keyword>
<dbReference type="NCBIfam" id="NF004349">
    <property type="entry name" value="PRK05729.1"/>
    <property type="match status" value="1"/>
</dbReference>
<evidence type="ECO:0000313" key="13">
    <source>
        <dbReference type="EMBL" id="UTY38692.1"/>
    </source>
</evidence>
<comment type="subunit">
    <text evidence="9">Monomer.</text>
</comment>
<evidence type="ECO:0000256" key="1">
    <source>
        <dbReference type="ARBA" id="ARBA00022490"/>
    </source>
</evidence>
<feature type="binding site" evidence="9">
    <location>
        <position position="527"/>
    </location>
    <ligand>
        <name>ATP</name>
        <dbReference type="ChEBI" id="CHEBI:30616"/>
    </ligand>
</feature>
<evidence type="ECO:0000313" key="14">
    <source>
        <dbReference type="Proteomes" id="UP001060112"/>
    </source>
</evidence>
<dbReference type="PROSITE" id="PS00178">
    <property type="entry name" value="AA_TRNA_LIGASE_I"/>
    <property type="match status" value="1"/>
</dbReference>
<dbReference type="InterPro" id="IPR002300">
    <property type="entry name" value="aa-tRNA-synth_Ia"/>
</dbReference>
<dbReference type="PRINTS" id="PR00986">
    <property type="entry name" value="TRNASYNTHVAL"/>
</dbReference>
<dbReference type="PANTHER" id="PTHR11946:SF93">
    <property type="entry name" value="VALINE--TRNA LIGASE, CHLOROPLASTIC_MITOCHONDRIAL 2"/>
    <property type="match status" value="1"/>
</dbReference>
<dbReference type="InterPro" id="IPR009008">
    <property type="entry name" value="Val/Leu/Ile-tRNA-synth_edit"/>
</dbReference>
<dbReference type="InterPro" id="IPR019499">
    <property type="entry name" value="Val-tRNA_synth_tRNA-bd"/>
</dbReference>
<evidence type="ECO:0000259" key="11">
    <source>
        <dbReference type="Pfam" id="PF08264"/>
    </source>
</evidence>
<keyword evidence="3 9" id="KW-0547">Nucleotide-binding</keyword>
<keyword evidence="4 9" id="KW-0067">ATP-binding</keyword>
<comment type="domain">
    <text evidence="9">ValRS has two distinct active sites: one for aminoacylation and one for editing. The misactivated threonine is translocated from the active site to the editing site.</text>
</comment>
<proteinExistence type="inferred from homology"/>
<dbReference type="SUPFAM" id="SSF52374">
    <property type="entry name" value="Nucleotidylyl transferase"/>
    <property type="match status" value="1"/>
</dbReference>
<name>A0ABY5I1Q4_9FIRM</name>
<dbReference type="InterPro" id="IPR009080">
    <property type="entry name" value="tRNAsynth_Ia_anticodon-bd"/>
</dbReference>
<keyword evidence="7 9" id="KW-0030">Aminoacyl-tRNA synthetase</keyword>
<evidence type="ECO:0000256" key="5">
    <source>
        <dbReference type="ARBA" id="ARBA00022917"/>
    </source>
</evidence>
<dbReference type="CDD" id="cd07962">
    <property type="entry name" value="Anticodon_Ia_Val"/>
    <property type="match status" value="1"/>
</dbReference>
<dbReference type="InterPro" id="IPR014729">
    <property type="entry name" value="Rossmann-like_a/b/a_fold"/>
</dbReference>
<keyword evidence="6 9" id="KW-0175">Coiled coil</keyword>
<feature type="domain" description="Methionyl/Valyl/Leucyl/Isoleucyl-tRNA synthetase anticodon-binding" evidence="11">
    <location>
        <begin position="607"/>
        <end position="751"/>
    </location>
</feature>
<evidence type="ECO:0000256" key="2">
    <source>
        <dbReference type="ARBA" id="ARBA00022598"/>
    </source>
</evidence>
<dbReference type="SUPFAM" id="SSF47323">
    <property type="entry name" value="Anticodon-binding domain of a subclass of class I aminoacyl-tRNA synthetases"/>
    <property type="match status" value="1"/>
</dbReference>